<evidence type="ECO:0000256" key="1">
    <source>
        <dbReference type="HAMAP-Rule" id="MF_00095"/>
    </source>
</evidence>
<evidence type="ECO:0000259" key="3">
    <source>
        <dbReference type="Pfam" id="PF17746"/>
    </source>
</evidence>
<dbReference type="FunFam" id="3.40.1350.60:FF:000001">
    <property type="entry name" value="Sugar fermentation stimulation protein A"/>
    <property type="match status" value="1"/>
</dbReference>
<dbReference type="Pfam" id="PF17746">
    <property type="entry name" value="SfsA_N"/>
    <property type="match status" value="1"/>
</dbReference>
<dbReference type="EMBL" id="CP015839">
    <property type="protein sequence ID" value="ANG64911.1"/>
    <property type="molecule type" value="Genomic_DNA"/>
</dbReference>
<dbReference type="OrthoDB" id="9802365at2"/>
<dbReference type="Gene3D" id="3.40.1350.60">
    <property type="match status" value="1"/>
</dbReference>
<proteinExistence type="inferred from homology"/>
<evidence type="ECO:0000313" key="4">
    <source>
        <dbReference type="EMBL" id="ANG64911.1"/>
    </source>
</evidence>
<dbReference type="PANTHER" id="PTHR30545:SF2">
    <property type="entry name" value="SUGAR FERMENTATION STIMULATION PROTEIN A"/>
    <property type="match status" value="1"/>
</dbReference>
<organism evidence="4 5">
    <name type="scientific">Marinobacterium aestuarii</name>
    <dbReference type="NCBI Taxonomy" id="1821621"/>
    <lineage>
        <taxon>Bacteria</taxon>
        <taxon>Pseudomonadati</taxon>
        <taxon>Pseudomonadota</taxon>
        <taxon>Gammaproteobacteria</taxon>
        <taxon>Oceanospirillales</taxon>
        <taxon>Oceanospirillaceae</taxon>
        <taxon>Marinobacterium</taxon>
    </lineage>
</organism>
<dbReference type="Gene3D" id="2.40.50.580">
    <property type="match status" value="1"/>
</dbReference>
<dbReference type="InterPro" id="IPR041465">
    <property type="entry name" value="SfsA_N"/>
</dbReference>
<accession>A0A1A9F4Y2</accession>
<comment type="similarity">
    <text evidence="1">Belongs to the SfsA family.</text>
</comment>
<evidence type="ECO:0000259" key="2">
    <source>
        <dbReference type="Pfam" id="PF03749"/>
    </source>
</evidence>
<sequence>MQLTDLIEGRLLRRYKRFLADVELSDGRCVTVHCPNTGSMRNCAEPGSRVWLLDSGNPKRKYPLGWELVEVEGRHLASINTGRANALVREAIEQGRIEELAGYRSIRQEVPYGEERSRIDLVLSEGAVADAWIEVKNVTLLEADGWGSFPDAVTLRGQKHLRELMLLARQGVRAVLLFCVPHGGIERVRPADAIDPAYGRLLREARDGGVELLAYGAMPTPDELVLSRRLEIVL</sequence>
<keyword evidence="5" id="KW-1185">Reference proteome</keyword>
<reference evidence="4 5" key="2">
    <citation type="journal article" date="2018" name="Int. J. Syst. Evol. Microbiol.">
        <title>Marinobacterium aestuarii sp. nov., a benzene-degrading marine bacterium isolated from estuary sediment.</title>
        <authorList>
            <person name="Bae S.S."/>
            <person name="Jung J."/>
            <person name="Chung D."/>
            <person name="Baek K."/>
        </authorList>
    </citation>
    <scope>NUCLEOTIDE SEQUENCE [LARGE SCALE GENOMIC DNA]</scope>
    <source>
        <strain evidence="4 5">ST58-10</strain>
    </source>
</reference>
<dbReference type="InterPro" id="IPR040452">
    <property type="entry name" value="SfsA_C"/>
</dbReference>
<dbReference type="PANTHER" id="PTHR30545">
    <property type="entry name" value="SUGAR FERMENTATION STIMULATION PROTEIN A"/>
    <property type="match status" value="1"/>
</dbReference>
<name>A0A1A9F4Y2_9GAMM</name>
<dbReference type="KEGG" id="mars:A8C75_22145"/>
<dbReference type="CDD" id="cd22359">
    <property type="entry name" value="SfsA-like_bacterial"/>
    <property type="match status" value="1"/>
</dbReference>
<protein>
    <recommendedName>
        <fullName evidence="1">Sugar fermentation stimulation protein homolog</fullName>
    </recommendedName>
</protein>
<dbReference type="HAMAP" id="MF_00095">
    <property type="entry name" value="SfsA"/>
    <property type="match status" value="1"/>
</dbReference>
<gene>
    <name evidence="1" type="primary">sfsA</name>
    <name evidence="4" type="ORF">A8C75_22145</name>
</gene>
<dbReference type="STRING" id="1821621.A8C75_22145"/>
<evidence type="ECO:0000313" key="5">
    <source>
        <dbReference type="Proteomes" id="UP000078070"/>
    </source>
</evidence>
<reference evidence="5" key="1">
    <citation type="submission" date="2016-05" db="EMBL/GenBank/DDBJ databases">
        <authorList>
            <person name="Baek K."/>
            <person name="Yang S.-J."/>
        </authorList>
    </citation>
    <scope>NUCLEOTIDE SEQUENCE [LARGE SCALE GENOMIC DNA]</scope>
    <source>
        <strain evidence="5">ST58-10</strain>
    </source>
</reference>
<dbReference type="GO" id="GO:0003677">
    <property type="term" value="F:DNA binding"/>
    <property type="evidence" value="ECO:0007669"/>
    <property type="project" value="InterPro"/>
</dbReference>
<dbReference type="AlphaFoldDB" id="A0A1A9F4Y2"/>
<dbReference type="RefSeq" id="WP_067386626.1">
    <property type="nucleotide sequence ID" value="NZ_CP015839.1"/>
</dbReference>
<dbReference type="InterPro" id="IPR005224">
    <property type="entry name" value="SfsA"/>
</dbReference>
<feature type="domain" description="Sugar fermentation stimulation protein C-terminal" evidence="2">
    <location>
        <begin position="83"/>
        <end position="221"/>
    </location>
</feature>
<dbReference type="Pfam" id="PF03749">
    <property type="entry name" value="SfsA"/>
    <property type="match status" value="1"/>
</dbReference>
<dbReference type="Proteomes" id="UP000078070">
    <property type="component" value="Chromosome"/>
</dbReference>
<dbReference type="NCBIfam" id="TIGR00230">
    <property type="entry name" value="sfsA"/>
    <property type="match status" value="1"/>
</dbReference>
<feature type="domain" description="SfsA N-terminal OB" evidence="3">
    <location>
        <begin position="12"/>
        <end position="74"/>
    </location>
</feature>